<dbReference type="Gene3D" id="3.40.50.300">
    <property type="entry name" value="P-loop containing nucleotide triphosphate hydrolases"/>
    <property type="match status" value="2"/>
</dbReference>
<keyword evidence="9" id="KW-1185">Reference proteome</keyword>
<dbReference type="CDD" id="cd18808">
    <property type="entry name" value="SF1_C_Upf1"/>
    <property type="match status" value="1"/>
</dbReference>
<evidence type="ECO:0000313" key="8">
    <source>
        <dbReference type="EMBL" id="CAL0306272.1"/>
    </source>
</evidence>
<dbReference type="Pfam" id="PF20073">
    <property type="entry name" value="DUF6469"/>
    <property type="match status" value="1"/>
</dbReference>
<dbReference type="PANTHER" id="PTHR10887">
    <property type="entry name" value="DNA2/NAM7 HELICASE FAMILY"/>
    <property type="match status" value="1"/>
</dbReference>
<feature type="domain" description="DUF6469" evidence="7">
    <location>
        <begin position="101"/>
        <end position="193"/>
    </location>
</feature>
<dbReference type="Pfam" id="PF13086">
    <property type="entry name" value="AAA_11"/>
    <property type="match status" value="1"/>
</dbReference>
<dbReference type="Pfam" id="PF13087">
    <property type="entry name" value="AAA_12"/>
    <property type="match status" value="1"/>
</dbReference>
<feature type="domain" description="DNA2/NAM7 helicase helicase" evidence="5">
    <location>
        <begin position="239"/>
        <end position="565"/>
    </location>
</feature>
<evidence type="ECO:0000256" key="2">
    <source>
        <dbReference type="ARBA" id="ARBA00022801"/>
    </source>
</evidence>
<keyword evidence="2" id="KW-0378">Hydrolase</keyword>
<dbReference type="EMBL" id="CAXHTB010000005">
    <property type="protein sequence ID" value="CAL0306272.1"/>
    <property type="molecule type" value="Genomic_DNA"/>
</dbReference>
<evidence type="ECO:0000259" key="7">
    <source>
        <dbReference type="Pfam" id="PF20073"/>
    </source>
</evidence>
<dbReference type="FunFam" id="3.40.50.300:FF:000326">
    <property type="entry name" value="P-loop containing nucleoside triphosphate hydrolase"/>
    <property type="match status" value="1"/>
</dbReference>
<proteinExistence type="predicted"/>
<dbReference type="GO" id="GO:0016787">
    <property type="term" value="F:hydrolase activity"/>
    <property type="evidence" value="ECO:0007669"/>
    <property type="project" value="UniProtKB-KW"/>
</dbReference>
<dbReference type="InterPro" id="IPR027417">
    <property type="entry name" value="P-loop_NTPase"/>
</dbReference>
<dbReference type="GO" id="GO:0004386">
    <property type="term" value="F:helicase activity"/>
    <property type="evidence" value="ECO:0007669"/>
    <property type="project" value="UniProtKB-KW"/>
</dbReference>
<reference evidence="8 9" key="1">
    <citation type="submission" date="2024-03" db="EMBL/GenBank/DDBJ databases">
        <authorList>
            <person name="Martinez-Hernandez J."/>
        </authorList>
    </citation>
    <scope>NUCLEOTIDE SEQUENCE [LARGE SCALE GENOMIC DNA]</scope>
</reference>
<dbReference type="GO" id="GO:0005694">
    <property type="term" value="C:chromosome"/>
    <property type="evidence" value="ECO:0007669"/>
    <property type="project" value="UniProtKB-ARBA"/>
</dbReference>
<sequence length="970" mass="111848">MESFLGREFVDKVFSWSISDVLNENLYKNKVQKIPETFSSTYIYMASFILPLIEETHADLLSCMSNDLAHATICEITDIRKTKKFQLHKNLSYDLFFSNEKKRVPGAYMPVVGDLIALTNVRPKCIDDLSRNYVIAYVHKVKEFEIIPYVTVLSSKLIMADGDDVMDHKKNENLFGVYLTNLTTNIRIWRSLNGHLGWNMKIIDKVLQAHSSRKSYTCKKCLVKELTSELGATTTYSDLNDSQKDAILSCISLVKYYHMNSIKLIWGPPGTGKTTTVSVMLLSFLKLNCRTLTCAPTNVAVLEIAKRVLRHIRKYRFPRFGSCYGLGDIVLFGNEKRMDMEHHEDLKDVFLDYRVAALRKCLGCWKYNLSSMISLLEDPKQFYSLYLLPFTFQNMKNEEARKSKKVDTSQKKNKEHAKNLQPLTEYIRKSFHSLHEKLTFSIVNMYKHLPTSSISQQDMEKMFQAHDLLQSLKTFFESKNLTEIFSDLKGNDSCLRDDSKWIMETKECLHVLKQLPKKFSFCGGKFRDFCLAKACLIFCTVSGSAKLHFEEMSPIQLLVIDEAAMLKEYVPMGKEEFDDNHSRRNMVEASIVSELVKKLHEECVRRKTKVRIGVISPYRAQVYAIKNKMKLVSFSGGFEVNVRSVDGFQGGEEDVIIISTVRCNENGSIGFLSDRRRVNVALTRARYCLWILGNGTTLVNSNSVWKNLVIDAKNRGVFYKAEDDKCLSMAHLYSLYELKEMHSLQNLVSSFFTDAVWKVCFNDEFWHSMGRFGNRETSNQIFFILGKLSNGWREINKIKHMFFHDGISSKVLEIYNVNKSLNLIWTVDIIEENLQCTQHDKLLSEYFSRQSRIYNHWAYSISLFRNNMNNQSLPFSTKSSTLKDPELMSRYDHLPSLPAIGNRKFKRNQVDLGSVRTSQENCGQFSCSSRFECSSSLQCSHFGKKKNKVVFADIPHSNHNNLAYALADHK</sequence>
<evidence type="ECO:0000256" key="1">
    <source>
        <dbReference type="ARBA" id="ARBA00022741"/>
    </source>
</evidence>
<dbReference type="SUPFAM" id="SSF52540">
    <property type="entry name" value="P-loop containing nucleoside triphosphate hydrolases"/>
    <property type="match status" value="1"/>
</dbReference>
<dbReference type="PANTHER" id="PTHR10887:SF522">
    <property type="entry name" value="P-LOOP CONTAINING NUCLEOSIDE TRIPHOSPHATE HYDROLASES SUPERFAMILY PROTEIN"/>
    <property type="match status" value="1"/>
</dbReference>
<dbReference type="InterPro" id="IPR045055">
    <property type="entry name" value="DNA2/NAM7-like"/>
</dbReference>
<evidence type="ECO:0000256" key="4">
    <source>
        <dbReference type="ARBA" id="ARBA00022840"/>
    </source>
</evidence>
<dbReference type="InterPro" id="IPR045529">
    <property type="entry name" value="DUF6469"/>
</dbReference>
<keyword evidence="1" id="KW-0547">Nucleotide-binding</keyword>
<organism evidence="8 9">
    <name type="scientific">Lupinus luteus</name>
    <name type="common">European yellow lupine</name>
    <dbReference type="NCBI Taxonomy" id="3873"/>
    <lineage>
        <taxon>Eukaryota</taxon>
        <taxon>Viridiplantae</taxon>
        <taxon>Streptophyta</taxon>
        <taxon>Embryophyta</taxon>
        <taxon>Tracheophyta</taxon>
        <taxon>Spermatophyta</taxon>
        <taxon>Magnoliopsida</taxon>
        <taxon>eudicotyledons</taxon>
        <taxon>Gunneridae</taxon>
        <taxon>Pentapetalae</taxon>
        <taxon>rosids</taxon>
        <taxon>fabids</taxon>
        <taxon>Fabales</taxon>
        <taxon>Fabaceae</taxon>
        <taxon>Papilionoideae</taxon>
        <taxon>50 kb inversion clade</taxon>
        <taxon>genistoids sensu lato</taxon>
        <taxon>core genistoids</taxon>
        <taxon>Genisteae</taxon>
        <taxon>Lupinus</taxon>
    </lineage>
</organism>
<comment type="caution">
    <text evidence="8">The sequence shown here is derived from an EMBL/GenBank/DDBJ whole genome shotgun (WGS) entry which is preliminary data.</text>
</comment>
<gene>
    <name evidence="8" type="ORF">LLUT_LOCUS7332</name>
</gene>
<evidence type="ECO:0000313" key="9">
    <source>
        <dbReference type="Proteomes" id="UP001497480"/>
    </source>
</evidence>
<dbReference type="InterPro" id="IPR047187">
    <property type="entry name" value="SF1_C_Upf1"/>
</dbReference>
<keyword evidence="4" id="KW-0067">ATP-binding</keyword>
<evidence type="ECO:0000259" key="6">
    <source>
        <dbReference type="Pfam" id="PF13087"/>
    </source>
</evidence>
<keyword evidence="3" id="KW-0347">Helicase</keyword>
<feature type="domain" description="DNA2/NAM7 helicase-like C-terminal" evidence="6">
    <location>
        <begin position="574"/>
        <end position="694"/>
    </location>
</feature>
<evidence type="ECO:0000256" key="3">
    <source>
        <dbReference type="ARBA" id="ARBA00022806"/>
    </source>
</evidence>
<dbReference type="InterPro" id="IPR041677">
    <property type="entry name" value="DNA2/NAM7_AAA_11"/>
</dbReference>
<dbReference type="GO" id="GO:0005524">
    <property type="term" value="F:ATP binding"/>
    <property type="evidence" value="ECO:0007669"/>
    <property type="project" value="UniProtKB-KW"/>
</dbReference>
<accession>A0AAV1WAH9</accession>
<name>A0AAV1WAH9_LUPLU</name>
<protein>
    <submittedName>
        <fullName evidence="8">Uncharacterized protein</fullName>
    </submittedName>
</protein>
<dbReference type="Proteomes" id="UP001497480">
    <property type="component" value="Unassembled WGS sequence"/>
</dbReference>
<dbReference type="InterPro" id="IPR041679">
    <property type="entry name" value="DNA2/NAM7-like_C"/>
</dbReference>
<evidence type="ECO:0000259" key="5">
    <source>
        <dbReference type="Pfam" id="PF13086"/>
    </source>
</evidence>
<dbReference type="AlphaFoldDB" id="A0AAV1WAH9"/>